<dbReference type="Gene3D" id="2.30.31.10">
    <property type="entry name" value="Transcriptional Coactivator Pc4, Chain A"/>
    <property type="match status" value="1"/>
</dbReference>
<dbReference type="InterPro" id="IPR009044">
    <property type="entry name" value="ssDNA-bd_transcriptional_reg"/>
</dbReference>
<organism evidence="1 2">
    <name type="scientific">Bonamia ostreae</name>
    <dbReference type="NCBI Taxonomy" id="126728"/>
    <lineage>
        <taxon>Eukaryota</taxon>
        <taxon>Sar</taxon>
        <taxon>Rhizaria</taxon>
        <taxon>Endomyxa</taxon>
        <taxon>Ascetosporea</taxon>
        <taxon>Haplosporida</taxon>
        <taxon>Bonamia</taxon>
    </lineage>
</organism>
<dbReference type="Proteomes" id="UP001439008">
    <property type="component" value="Unassembled WGS sequence"/>
</dbReference>
<reference evidence="1 2" key="1">
    <citation type="journal article" date="2024" name="BMC Biol.">
        <title>Comparative genomics of Ascetosporea gives new insight into the evolutionary basis for animal parasitism in Rhizaria.</title>
        <authorList>
            <person name="Hiltunen Thoren M."/>
            <person name="Onut-Brannstrom I."/>
            <person name="Alfjorden A."/>
            <person name="Peckova H."/>
            <person name="Swords F."/>
            <person name="Hooper C."/>
            <person name="Holzer A.S."/>
            <person name="Bass D."/>
            <person name="Burki F."/>
        </authorList>
    </citation>
    <scope>NUCLEOTIDE SEQUENCE [LARGE SCALE GENOMIC DNA]</scope>
    <source>
        <strain evidence="1">20-A016</strain>
    </source>
</reference>
<dbReference type="EMBL" id="JBDODL010004100">
    <property type="protein sequence ID" value="MES1922943.1"/>
    <property type="molecule type" value="Genomic_DNA"/>
</dbReference>
<protein>
    <submittedName>
        <fullName evidence="1">Uncharacterized protein</fullName>
    </submittedName>
</protein>
<sequence length="207" mass="23901">MLRSAAKNYFPVSKKLTPSEFAEKSNIGRVFKVSKNLSINQFCPIYARQDNQIAMFRPGYIVFNFMLGAGNNEYHAHPLKINQIVRLATRDSDLFFTSISDSPNRTSKKIQVTKQVDGTMEVVAFYSRATNNDLNHKWNKVAQIHVENHVWTTLKILLRDAIPRINGWRIDEPILFKENFLTNEGEPVFKEVESLEKEPEKKVADQK</sequence>
<name>A0ABV2AU64_9EUKA</name>
<comment type="caution">
    <text evidence="1">The sequence shown here is derived from an EMBL/GenBank/DDBJ whole genome shotgun (WGS) entry which is preliminary data.</text>
</comment>
<accession>A0ABV2AU64</accession>
<evidence type="ECO:0000313" key="2">
    <source>
        <dbReference type="Proteomes" id="UP001439008"/>
    </source>
</evidence>
<proteinExistence type="predicted"/>
<keyword evidence="2" id="KW-1185">Reference proteome</keyword>
<gene>
    <name evidence="1" type="ORF">MHBO_004474</name>
</gene>
<evidence type="ECO:0000313" key="1">
    <source>
        <dbReference type="EMBL" id="MES1922943.1"/>
    </source>
</evidence>